<sequence length="119" mass="13370">MISTQQLSKNSKMVIKQTMGKGCLVGFGLANEVQGIKKSVVLKKNEDNFGLGYRPAKEEKMKIIVEKRQKRLDHFRGTKLEIKRLSILYLNETFHSVGCTYPEGSLEDAFIDSQSSSLG</sequence>
<gene>
    <name evidence="1" type="ORF">TCM_040101</name>
</gene>
<evidence type="ECO:0000313" key="2">
    <source>
        <dbReference type="Proteomes" id="UP000026915"/>
    </source>
</evidence>
<reference evidence="1 2" key="1">
    <citation type="journal article" date="2013" name="Genome Biol.">
        <title>The genome sequence of the most widely cultivated cacao type and its use to identify candidate genes regulating pod color.</title>
        <authorList>
            <person name="Motamayor J.C."/>
            <person name="Mockaitis K."/>
            <person name="Schmutz J."/>
            <person name="Haiminen N."/>
            <person name="Iii D.L."/>
            <person name="Cornejo O."/>
            <person name="Findley S.D."/>
            <person name="Zheng P."/>
            <person name="Utro F."/>
            <person name="Royaert S."/>
            <person name="Saski C."/>
            <person name="Jenkins J."/>
            <person name="Podicheti R."/>
            <person name="Zhao M."/>
            <person name="Scheffler B.E."/>
            <person name="Stack J.C."/>
            <person name="Feltus F.A."/>
            <person name="Mustiga G.M."/>
            <person name="Amores F."/>
            <person name="Phillips W."/>
            <person name="Marelli J.P."/>
            <person name="May G.D."/>
            <person name="Shapiro H."/>
            <person name="Ma J."/>
            <person name="Bustamante C.D."/>
            <person name="Schnell R.J."/>
            <person name="Main D."/>
            <person name="Gilbert D."/>
            <person name="Parida L."/>
            <person name="Kuhn D.N."/>
        </authorList>
    </citation>
    <scope>NUCLEOTIDE SEQUENCE [LARGE SCALE GENOMIC DNA]</scope>
    <source>
        <strain evidence="2">cv. Matina 1-6</strain>
    </source>
</reference>
<evidence type="ECO:0008006" key="3">
    <source>
        <dbReference type="Google" id="ProtNLM"/>
    </source>
</evidence>
<dbReference type="Proteomes" id="UP000026915">
    <property type="component" value="Chromosome 9"/>
</dbReference>
<proteinExistence type="predicted"/>
<protein>
    <recommendedName>
        <fullName evidence="3">G-patch domain-containing protein</fullName>
    </recommendedName>
</protein>
<keyword evidence="2" id="KW-1185">Reference proteome</keyword>
<accession>A0A061GR55</accession>
<dbReference type="AlphaFoldDB" id="A0A061GR55"/>
<organism evidence="1 2">
    <name type="scientific">Theobroma cacao</name>
    <name type="common">Cacao</name>
    <name type="synonym">Cocoa</name>
    <dbReference type="NCBI Taxonomy" id="3641"/>
    <lineage>
        <taxon>Eukaryota</taxon>
        <taxon>Viridiplantae</taxon>
        <taxon>Streptophyta</taxon>
        <taxon>Embryophyta</taxon>
        <taxon>Tracheophyta</taxon>
        <taxon>Spermatophyta</taxon>
        <taxon>Magnoliopsida</taxon>
        <taxon>eudicotyledons</taxon>
        <taxon>Gunneridae</taxon>
        <taxon>Pentapetalae</taxon>
        <taxon>rosids</taxon>
        <taxon>malvids</taxon>
        <taxon>Malvales</taxon>
        <taxon>Malvaceae</taxon>
        <taxon>Byttnerioideae</taxon>
        <taxon>Theobroma</taxon>
    </lineage>
</organism>
<name>A0A061GR55_THECC</name>
<evidence type="ECO:0000313" key="1">
    <source>
        <dbReference type="EMBL" id="EOY32320.1"/>
    </source>
</evidence>
<dbReference type="EMBL" id="CM001887">
    <property type="protein sequence ID" value="EOY32320.1"/>
    <property type="molecule type" value="Genomic_DNA"/>
</dbReference>
<dbReference type="Gramene" id="EOY32320">
    <property type="protein sequence ID" value="EOY32320"/>
    <property type="gene ID" value="TCM_040101"/>
</dbReference>
<dbReference type="HOGENOM" id="CLU_2065752_0_0_1"/>
<dbReference type="InParanoid" id="A0A061GR55"/>